<reference evidence="10 11" key="1">
    <citation type="submission" date="2020-08" db="EMBL/GenBank/DDBJ databases">
        <title>Bridging the membrane lipid divide: bacteria of the FCB group superphylum have the potential to synthesize archaeal ether lipids.</title>
        <authorList>
            <person name="Villanueva L."/>
            <person name="Von Meijenfeldt F.A.B."/>
            <person name="Westbye A.B."/>
            <person name="Yadav S."/>
            <person name="Hopmans E.C."/>
            <person name="Dutilh B.E."/>
            <person name="Sinninghe Damste J.S."/>
        </authorList>
    </citation>
    <scope>NUCLEOTIDE SEQUENCE [LARGE SCALE GENOMIC DNA]</scope>
    <source>
        <strain evidence="10">NIOZ-UU36</strain>
    </source>
</reference>
<protein>
    <submittedName>
        <fullName evidence="10">ABC transporter permease</fullName>
    </submittedName>
</protein>
<keyword evidence="5 7" id="KW-0472">Membrane</keyword>
<accession>A0A8J6TJ43</accession>
<evidence type="ECO:0000259" key="9">
    <source>
        <dbReference type="Pfam" id="PF12704"/>
    </source>
</evidence>
<feature type="transmembrane region" description="Helical" evidence="7">
    <location>
        <begin position="733"/>
        <end position="762"/>
    </location>
</feature>
<feature type="domain" description="MacB-like periplasmic core" evidence="9">
    <location>
        <begin position="19"/>
        <end position="217"/>
    </location>
</feature>
<keyword evidence="2" id="KW-1003">Cell membrane</keyword>
<dbReference type="PANTHER" id="PTHR30572">
    <property type="entry name" value="MEMBRANE COMPONENT OF TRANSPORTER-RELATED"/>
    <property type="match status" value="1"/>
</dbReference>
<organism evidence="10 11">
    <name type="scientific">Candidatus Desulfolinea nitratireducens</name>
    <dbReference type="NCBI Taxonomy" id="2841698"/>
    <lineage>
        <taxon>Bacteria</taxon>
        <taxon>Bacillati</taxon>
        <taxon>Chloroflexota</taxon>
        <taxon>Anaerolineae</taxon>
        <taxon>Anaerolineales</taxon>
        <taxon>Anaerolineales incertae sedis</taxon>
        <taxon>Candidatus Desulfolinea</taxon>
    </lineage>
</organism>
<feature type="transmembrane region" description="Helical" evidence="7">
    <location>
        <begin position="676"/>
        <end position="705"/>
    </location>
</feature>
<comment type="caution">
    <text evidence="10">The sequence shown here is derived from an EMBL/GenBank/DDBJ whole genome shotgun (WGS) entry which is preliminary data.</text>
</comment>
<evidence type="ECO:0000256" key="7">
    <source>
        <dbReference type="SAM" id="Phobius"/>
    </source>
</evidence>
<dbReference type="GO" id="GO:0005886">
    <property type="term" value="C:plasma membrane"/>
    <property type="evidence" value="ECO:0007669"/>
    <property type="project" value="UniProtKB-SubCell"/>
</dbReference>
<feature type="transmembrane region" description="Helical" evidence="7">
    <location>
        <begin position="20"/>
        <end position="40"/>
    </location>
</feature>
<keyword evidence="4 7" id="KW-1133">Transmembrane helix</keyword>
<name>A0A8J6TJ43_9CHLR</name>
<evidence type="ECO:0000256" key="6">
    <source>
        <dbReference type="ARBA" id="ARBA00038076"/>
    </source>
</evidence>
<evidence type="ECO:0000259" key="8">
    <source>
        <dbReference type="Pfam" id="PF02687"/>
    </source>
</evidence>
<proteinExistence type="inferred from homology"/>
<dbReference type="Proteomes" id="UP000614469">
    <property type="component" value="Unassembled WGS sequence"/>
</dbReference>
<feature type="domain" description="ABC3 transporter permease C-terminal" evidence="8">
    <location>
        <begin position="683"/>
        <end position="802"/>
    </location>
</feature>
<evidence type="ECO:0000256" key="4">
    <source>
        <dbReference type="ARBA" id="ARBA00022989"/>
    </source>
</evidence>
<evidence type="ECO:0000313" key="10">
    <source>
        <dbReference type="EMBL" id="MBC8335082.1"/>
    </source>
</evidence>
<feature type="transmembrane region" description="Helical" evidence="7">
    <location>
        <begin position="256"/>
        <end position="284"/>
    </location>
</feature>
<feature type="transmembrane region" description="Helical" evidence="7">
    <location>
        <begin position="774"/>
        <end position="795"/>
    </location>
</feature>
<feature type="domain" description="ABC3 transporter permease C-terminal" evidence="8">
    <location>
        <begin position="263"/>
        <end position="380"/>
    </location>
</feature>
<dbReference type="InterPro" id="IPR050250">
    <property type="entry name" value="Macrolide_Exporter_MacB"/>
</dbReference>
<dbReference type="EMBL" id="JACNJN010000090">
    <property type="protein sequence ID" value="MBC8335082.1"/>
    <property type="molecule type" value="Genomic_DNA"/>
</dbReference>
<dbReference type="InterPro" id="IPR025857">
    <property type="entry name" value="MacB_PCD"/>
</dbReference>
<evidence type="ECO:0000256" key="1">
    <source>
        <dbReference type="ARBA" id="ARBA00004651"/>
    </source>
</evidence>
<evidence type="ECO:0000256" key="5">
    <source>
        <dbReference type="ARBA" id="ARBA00023136"/>
    </source>
</evidence>
<dbReference type="Pfam" id="PF02687">
    <property type="entry name" value="FtsX"/>
    <property type="match status" value="2"/>
</dbReference>
<evidence type="ECO:0000313" key="11">
    <source>
        <dbReference type="Proteomes" id="UP000614469"/>
    </source>
</evidence>
<evidence type="ECO:0000256" key="3">
    <source>
        <dbReference type="ARBA" id="ARBA00022692"/>
    </source>
</evidence>
<feature type="transmembrane region" description="Helical" evidence="7">
    <location>
        <begin position="445"/>
        <end position="465"/>
    </location>
</feature>
<feature type="transmembrane region" description="Helical" evidence="7">
    <location>
        <begin position="305"/>
        <end position="327"/>
    </location>
</feature>
<dbReference type="Pfam" id="PF12704">
    <property type="entry name" value="MacB_PCD"/>
    <property type="match status" value="1"/>
</dbReference>
<dbReference type="GO" id="GO:0022857">
    <property type="term" value="F:transmembrane transporter activity"/>
    <property type="evidence" value="ECO:0007669"/>
    <property type="project" value="TreeGrafter"/>
</dbReference>
<comment type="similarity">
    <text evidence="6">Belongs to the ABC-4 integral membrane protein family.</text>
</comment>
<dbReference type="PANTHER" id="PTHR30572:SF4">
    <property type="entry name" value="ABC TRANSPORTER PERMEASE YTRF"/>
    <property type="match status" value="1"/>
</dbReference>
<comment type="subcellular location">
    <subcellularLocation>
        <location evidence="1">Cell membrane</location>
        <topology evidence="1">Multi-pass membrane protein</topology>
    </subcellularLocation>
</comment>
<evidence type="ECO:0000256" key="2">
    <source>
        <dbReference type="ARBA" id="ARBA00022475"/>
    </source>
</evidence>
<sequence>MRPRWRKVLSDLIDNKGRTILVVLSIAVGVFAIGVIAGAYRIISDDMSISYAANNPANIEIRMDDFDEDFLDTVRNYEGIKEAEARRVFGIRIRPLGETKWTSVDVITMQDFEENEVNLLVPVKGIEIPQKNEILLERDVLEEMDILPGETLEFQLRDGSIKTIKVAGVVQDSSTGAIDFLSPPLAYISTDTLKLFDQPEVFNRIFATVETGQDDDEHINTVLIALKEKIEKNDYYVARTFRSKTHEHPLESTINAVLGILMALGILIVFLSSSLIANTLSALLNQHLRHIGIMKLLGGRDQIIFRMYLVLLVAFGLLSLLIAVPAGGQGAYALADFIADKMGFSLLGYRIVPISFMIQIAVGLLVPLVAGFAPVIKGSRVTVQKAISGDLAEDSGEQEERGAKRESRTERFQLRTTQFLADRGIRIPRPTLISLRNTFRRRGRLMLTLFTLTMGGSIFIAVFNVRVTLHEYVQDIGNYFLADVTLDFDTAYRLSEIEQFALQDPRVVYVEGWSFTSAEILNPDGSNADNVSILAPPAESKLVSPLLVEGRWIKPSDEMKLDISEGIYDFYPDLKVGDYLPLKVNGKEESWEVIGIFKFIGMQGILGYAPYEYISREQNLANRSFSYRIVTENHDRVDQEVMAKDMDKYFRENGFHVQEATPGLSTLDSASESLDILITFLLIMALLTATVGSMGLAGTMSMNVLERTREIGIMRAVGATDSEIIRMVLVEGLLIGMISWGLGIILAVPFTYLLSWIVSLAIFETPITVVFTPMGYFIWLGLVIVLSSLASVLPARSAARLTIREVLAYE</sequence>
<dbReference type="AlphaFoldDB" id="A0A8J6TJ43"/>
<gene>
    <name evidence="10" type="ORF">H8E29_07455</name>
</gene>
<dbReference type="InterPro" id="IPR003838">
    <property type="entry name" value="ABC3_permease_C"/>
</dbReference>
<keyword evidence="3 7" id="KW-0812">Transmembrane</keyword>
<feature type="transmembrane region" description="Helical" evidence="7">
    <location>
        <begin position="347"/>
        <end position="370"/>
    </location>
</feature>